<evidence type="ECO:0000256" key="8">
    <source>
        <dbReference type="SAM" id="Phobius"/>
    </source>
</evidence>
<feature type="transmembrane region" description="Helical" evidence="8">
    <location>
        <begin position="347"/>
        <end position="369"/>
    </location>
</feature>
<dbReference type="Proteomes" id="UP000799429">
    <property type="component" value="Unassembled WGS sequence"/>
</dbReference>
<feature type="chain" id="PRO_5040319886" evidence="9">
    <location>
        <begin position="25"/>
        <end position="540"/>
    </location>
</feature>
<dbReference type="Pfam" id="PF16010">
    <property type="entry name" value="CDH-cyt"/>
    <property type="match status" value="1"/>
</dbReference>
<dbReference type="PANTHER" id="PTHR47797:SF1">
    <property type="entry name" value="CYTOCHROME B561 DOMAIN-CONTAINING PROTEIN-RELATED"/>
    <property type="match status" value="1"/>
</dbReference>
<evidence type="ECO:0000256" key="9">
    <source>
        <dbReference type="SAM" id="SignalP"/>
    </source>
</evidence>
<feature type="transmembrane region" description="Helical" evidence="8">
    <location>
        <begin position="450"/>
        <end position="469"/>
    </location>
</feature>
<feature type="transmembrane region" description="Helical" evidence="8">
    <location>
        <begin position="376"/>
        <end position="403"/>
    </location>
</feature>
<dbReference type="InterPro" id="IPR006593">
    <property type="entry name" value="Cyt_b561/ferric_Rdtase_TM"/>
</dbReference>
<dbReference type="InterPro" id="IPR005018">
    <property type="entry name" value="DOMON_domain"/>
</dbReference>
<evidence type="ECO:0000256" key="6">
    <source>
        <dbReference type="ARBA" id="ARBA00023136"/>
    </source>
</evidence>
<dbReference type="PROSITE" id="PS50836">
    <property type="entry name" value="DOMON"/>
    <property type="match status" value="1"/>
</dbReference>
<feature type="compositionally biased region" description="Polar residues" evidence="7">
    <location>
        <begin position="179"/>
        <end position="188"/>
    </location>
</feature>
<dbReference type="PROSITE" id="PS50939">
    <property type="entry name" value="CYTOCHROME_B561"/>
    <property type="match status" value="1"/>
</dbReference>
<evidence type="ECO:0000256" key="1">
    <source>
        <dbReference type="ARBA" id="ARBA00004370"/>
    </source>
</evidence>
<evidence type="ECO:0000256" key="4">
    <source>
        <dbReference type="ARBA" id="ARBA00022982"/>
    </source>
</evidence>
<keyword evidence="3 8" id="KW-0812">Transmembrane</keyword>
<dbReference type="SMART" id="SM00665">
    <property type="entry name" value="B561"/>
    <property type="match status" value="1"/>
</dbReference>
<name>A0A9P4S300_9PEZI</name>
<dbReference type="Gene3D" id="1.20.120.1770">
    <property type="match status" value="1"/>
</dbReference>
<dbReference type="CDD" id="cd09630">
    <property type="entry name" value="CDH_like_cytochrome"/>
    <property type="match status" value="1"/>
</dbReference>
<evidence type="ECO:0000256" key="2">
    <source>
        <dbReference type="ARBA" id="ARBA00022448"/>
    </source>
</evidence>
<dbReference type="EMBL" id="MU006118">
    <property type="protein sequence ID" value="KAF2834501.1"/>
    <property type="molecule type" value="Genomic_DNA"/>
</dbReference>
<feature type="compositionally biased region" description="Low complexity" evidence="7">
    <location>
        <begin position="196"/>
        <end position="207"/>
    </location>
</feature>
<keyword evidence="6 8" id="KW-0472">Membrane</keyword>
<evidence type="ECO:0000259" key="10">
    <source>
        <dbReference type="PROSITE" id="PS50836"/>
    </source>
</evidence>
<dbReference type="CDD" id="cd08760">
    <property type="entry name" value="Cyt_b561_FRRS1_like"/>
    <property type="match status" value="1"/>
</dbReference>
<feature type="transmembrane region" description="Helical" evidence="8">
    <location>
        <begin position="481"/>
        <end position="500"/>
    </location>
</feature>
<gene>
    <name evidence="12" type="ORF">M501DRAFT_1001137</name>
</gene>
<dbReference type="SUPFAM" id="SSF49344">
    <property type="entry name" value="CBD9-like"/>
    <property type="match status" value="1"/>
</dbReference>
<accession>A0A9P4S300</accession>
<reference evidence="12" key="1">
    <citation type="journal article" date="2020" name="Stud. Mycol.">
        <title>101 Dothideomycetes genomes: a test case for predicting lifestyles and emergence of pathogens.</title>
        <authorList>
            <person name="Haridas S."/>
            <person name="Albert R."/>
            <person name="Binder M."/>
            <person name="Bloem J."/>
            <person name="Labutti K."/>
            <person name="Salamov A."/>
            <person name="Andreopoulos B."/>
            <person name="Baker S."/>
            <person name="Barry K."/>
            <person name="Bills G."/>
            <person name="Bluhm B."/>
            <person name="Cannon C."/>
            <person name="Castanera R."/>
            <person name="Culley D."/>
            <person name="Daum C."/>
            <person name="Ezra D."/>
            <person name="Gonzalez J."/>
            <person name="Henrissat B."/>
            <person name="Kuo A."/>
            <person name="Liang C."/>
            <person name="Lipzen A."/>
            <person name="Lutzoni F."/>
            <person name="Magnuson J."/>
            <person name="Mondo S."/>
            <person name="Nolan M."/>
            <person name="Ohm R."/>
            <person name="Pangilinan J."/>
            <person name="Park H.-J."/>
            <person name="Ramirez L."/>
            <person name="Alfaro M."/>
            <person name="Sun H."/>
            <person name="Tritt A."/>
            <person name="Yoshinaga Y."/>
            <person name="Zwiers L.-H."/>
            <person name="Turgeon B."/>
            <person name="Goodwin S."/>
            <person name="Spatafora J."/>
            <person name="Crous P."/>
            <person name="Grigoriev I."/>
        </authorList>
    </citation>
    <scope>NUCLEOTIDE SEQUENCE</scope>
    <source>
        <strain evidence="12">CBS 101060</strain>
    </source>
</reference>
<organism evidence="12 13">
    <name type="scientific">Patellaria atrata CBS 101060</name>
    <dbReference type="NCBI Taxonomy" id="1346257"/>
    <lineage>
        <taxon>Eukaryota</taxon>
        <taxon>Fungi</taxon>
        <taxon>Dikarya</taxon>
        <taxon>Ascomycota</taxon>
        <taxon>Pezizomycotina</taxon>
        <taxon>Dothideomycetes</taxon>
        <taxon>Dothideomycetes incertae sedis</taxon>
        <taxon>Patellariales</taxon>
        <taxon>Patellariaceae</taxon>
        <taxon>Patellaria</taxon>
    </lineage>
</organism>
<dbReference type="Gene3D" id="2.60.40.1210">
    <property type="entry name" value="Cellobiose dehydrogenase, cytochrome domain"/>
    <property type="match status" value="1"/>
</dbReference>
<evidence type="ECO:0000256" key="3">
    <source>
        <dbReference type="ARBA" id="ARBA00022692"/>
    </source>
</evidence>
<keyword evidence="13" id="KW-1185">Reference proteome</keyword>
<dbReference type="AlphaFoldDB" id="A0A9P4S300"/>
<protein>
    <submittedName>
        <fullName evidence="12">Iron reductase domain protein</fullName>
    </submittedName>
</protein>
<feature type="transmembrane region" description="Helical" evidence="8">
    <location>
        <begin position="415"/>
        <end position="438"/>
    </location>
</feature>
<keyword evidence="4" id="KW-0249">Electron transport</keyword>
<keyword evidence="5 8" id="KW-1133">Transmembrane helix</keyword>
<dbReference type="InterPro" id="IPR015920">
    <property type="entry name" value="Cellobiose_DH-like_cyt"/>
</dbReference>
<proteinExistence type="predicted"/>
<dbReference type="PANTHER" id="PTHR47797">
    <property type="entry name" value="DEHYDROGENASE, PUTATIVE (AFU_ORTHOLOGUE AFUA_8G05805)-RELATED"/>
    <property type="match status" value="1"/>
</dbReference>
<feature type="region of interest" description="Disordered" evidence="7">
    <location>
        <begin position="509"/>
        <end position="540"/>
    </location>
</feature>
<dbReference type="OrthoDB" id="19261at2759"/>
<keyword evidence="9" id="KW-0732">Signal</keyword>
<dbReference type="GO" id="GO:0016020">
    <property type="term" value="C:membrane"/>
    <property type="evidence" value="ECO:0007669"/>
    <property type="project" value="UniProtKB-SubCell"/>
</dbReference>
<feature type="region of interest" description="Disordered" evidence="7">
    <location>
        <begin position="146"/>
        <end position="226"/>
    </location>
</feature>
<feature type="domain" description="Cytochrome b561" evidence="11">
    <location>
        <begin position="315"/>
        <end position="503"/>
    </location>
</feature>
<evidence type="ECO:0000256" key="5">
    <source>
        <dbReference type="ARBA" id="ARBA00022989"/>
    </source>
</evidence>
<feature type="compositionally biased region" description="Basic and acidic residues" evidence="7">
    <location>
        <begin position="528"/>
        <end position="540"/>
    </location>
</feature>
<feature type="domain" description="DOMON" evidence="10">
    <location>
        <begin position="31"/>
        <end position="154"/>
    </location>
</feature>
<feature type="signal peptide" evidence="9">
    <location>
        <begin position="1"/>
        <end position="24"/>
    </location>
</feature>
<evidence type="ECO:0000313" key="12">
    <source>
        <dbReference type="EMBL" id="KAF2834501.1"/>
    </source>
</evidence>
<comment type="caution">
    <text evidence="12">The sequence shown here is derived from an EMBL/GenBank/DDBJ whole genome shotgun (WGS) entry which is preliminary data.</text>
</comment>
<evidence type="ECO:0000313" key="13">
    <source>
        <dbReference type="Proteomes" id="UP000799429"/>
    </source>
</evidence>
<evidence type="ECO:0000259" key="11">
    <source>
        <dbReference type="PROSITE" id="PS50939"/>
    </source>
</evidence>
<sequence length="540" mass="58283">MAVLPKNRAIVALLSLGSITYAQIARICPDTDVCYSLNIPDATASSGSGDVYFQISSPTTNSWVALGQGTSMSGANIFVIYTSADGNNVTISPRLGRGHSEPNFNSDAQITLLEGSGVSNGIMTANILCSNCESWSGGDTDFSGDSGSFIWAQRPGDPLNSDDQSESISRHDDHGTFQFRFSSATGGDSVNPFRESSGSGTSSTNSGQVAATNCVPRPSSTTGGPASLISNWPSSYPSNIPEQYRTKVFPDSWSTAWPTTPPASWTSRFGDDWHGPWQSGRYGSWPTGSPWSGKRSYGYGTGDDDSENTDDNTNYCDEDGETTSGSTNTGVFGASNGGFADRDRTMLIAHGVLACLAFAIFFPVGGILIRVFSFPGLVWVHAAFQVMSYFLFIAGAGLGLYIATKADLTDRYHPVIGVILLVLIFFQPFLGILHHFLFQKYSARTFWSYAHIWLGRVAITLGIINGGLGFKLANNTTTGPIIYGVVAGIVWLTWVVSMFYGERKRRNKAMNEPPKYTERSPVPSNESVPRREYYAKPEGT</sequence>
<comment type="subcellular location">
    <subcellularLocation>
        <location evidence="1">Membrane</location>
    </subcellularLocation>
</comment>
<evidence type="ECO:0000256" key="7">
    <source>
        <dbReference type="SAM" id="MobiDB-lite"/>
    </source>
</evidence>
<keyword evidence="2" id="KW-0813">Transport</keyword>